<dbReference type="Pfam" id="PF11385">
    <property type="entry name" value="DUF3189"/>
    <property type="match status" value="1"/>
</dbReference>
<dbReference type="Proteomes" id="UP000184082">
    <property type="component" value="Unassembled WGS sequence"/>
</dbReference>
<sequence length="151" mass="17343">MHIIYHCCEGCYSSSTAAAIHLGLLPINNKPSYYDLLKVPFFDNLEETDKGKIILRGTDENGNKIYTLGRKYAPHIILPVILDVWNILGLNEKDLLFVNTQPCVNNFMKFGNYMYKKLKLTKQVKPIIVKSTLHSYEKIANIVKRVKQNIN</sequence>
<evidence type="ECO:0000313" key="1">
    <source>
        <dbReference type="EMBL" id="SHK52632.1"/>
    </source>
</evidence>
<reference evidence="1 2" key="1">
    <citation type="submission" date="2016-11" db="EMBL/GenBank/DDBJ databases">
        <authorList>
            <person name="Jaros S."/>
            <person name="Januszkiewicz K."/>
            <person name="Wedrychowicz H."/>
        </authorList>
    </citation>
    <scope>NUCLEOTIDE SEQUENCE [LARGE SCALE GENOMIC DNA]</scope>
    <source>
        <strain evidence="1 2">DSM 14501</strain>
    </source>
</reference>
<dbReference type="AlphaFoldDB" id="A0A1M6T6E2"/>
<evidence type="ECO:0008006" key="3">
    <source>
        <dbReference type="Google" id="ProtNLM"/>
    </source>
</evidence>
<organism evidence="1 2">
    <name type="scientific">Caminicella sporogenes DSM 14501</name>
    <dbReference type="NCBI Taxonomy" id="1121266"/>
    <lineage>
        <taxon>Bacteria</taxon>
        <taxon>Bacillati</taxon>
        <taxon>Bacillota</taxon>
        <taxon>Clostridia</taxon>
        <taxon>Peptostreptococcales</taxon>
        <taxon>Caminicellaceae</taxon>
        <taxon>Caminicella</taxon>
    </lineage>
</organism>
<dbReference type="EMBL" id="FRAJ01000024">
    <property type="protein sequence ID" value="SHK52632.1"/>
    <property type="molecule type" value="Genomic_DNA"/>
</dbReference>
<dbReference type="RefSeq" id="WP_072968589.1">
    <property type="nucleotide sequence ID" value="NZ_FRAJ01000024.1"/>
</dbReference>
<proteinExistence type="predicted"/>
<dbReference type="InterPro" id="IPR021525">
    <property type="entry name" value="DUF3189"/>
</dbReference>
<keyword evidence="2" id="KW-1185">Reference proteome</keyword>
<gene>
    <name evidence="1" type="ORF">SAMN02745883_02251</name>
</gene>
<protein>
    <recommendedName>
        <fullName evidence="3">DUF3189 family protein</fullName>
    </recommendedName>
</protein>
<accession>A0A1M6T6E2</accession>
<name>A0A1M6T6E2_9FIRM</name>
<evidence type="ECO:0000313" key="2">
    <source>
        <dbReference type="Proteomes" id="UP000184082"/>
    </source>
</evidence>
<dbReference type="STRING" id="1121266.SAMN02745883_02251"/>